<keyword evidence="2" id="KW-0378">Hydrolase</keyword>
<evidence type="ECO:0000259" key="1">
    <source>
        <dbReference type="Pfam" id="PF12697"/>
    </source>
</evidence>
<dbReference type="Pfam" id="PF12697">
    <property type="entry name" value="Abhydrolase_6"/>
    <property type="match status" value="1"/>
</dbReference>
<organism evidence="2 3">
    <name type="scientific">Paractinoplanes aksuensis</name>
    <dbReference type="NCBI Taxonomy" id="2939490"/>
    <lineage>
        <taxon>Bacteria</taxon>
        <taxon>Bacillati</taxon>
        <taxon>Actinomycetota</taxon>
        <taxon>Actinomycetes</taxon>
        <taxon>Micromonosporales</taxon>
        <taxon>Micromonosporaceae</taxon>
        <taxon>Paractinoplanes</taxon>
    </lineage>
</organism>
<sequence length="257" mass="28016">MRSQVLRYEDWTDPVPAAEREVVSLTEDARTDRPPLLFVPGLGHGAWAFAETWLPRAAARGFAAHALTPRPDGDLRAQVHDVVQVAASLPRQAVLVGQGAGALVVAYAMGRYPVRAAVLAAPVMDGWPTLGAALRANPFGTLPALFGGRLRLNRRQLFGPEMPAEDAQRFLERIVARPRRELVTHDPAPRPVGDPPVLVVGSPDDRVVPRTSLDRTATRYGSAPLLFPGMGHELMLDVTWADPIEAIVDWLEKELES</sequence>
<keyword evidence="3" id="KW-1185">Reference proteome</keyword>
<proteinExistence type="predicted"/>
<dbReference type="EMBL" id="JAMYJR010000041">
    <property type="protein sequence ID" value="MCO8276077.1"/>
    <property type="molecule type" value="Genomic_DNA"/>
</dbReference>
<dbReference type="Proteomes" id="UP001523369">
    <property type="component" value="Unassembled WGS sequence"/>
</dbReference>
<dbReference type="GO" id="GO:0016787">
    <property type="term" value="F:hydrolase activity"/>
    <property type="evidence" value="ECO:0007669"/>
    <property type="project" value="UniProtKB-KW"/>
</dbReference>
<dbReference type="InterPro" id="IPR000073">
    <property type="entry name" value="AB_hydrolase_1"/>
</dbReference>
<protein>
    <submittedName>
        <fullName evidence="2">Alpha/beta fold hydrolase</fullName>
    </submittedName>
</protein>
<name>A0ABT1DYY6_9ACTN</name>
<dbReference type="InterPro" id="IPR029058">
    <property type="entry name" value="AB_hydrolase_fold"/>
</dbReference>
<evidence type="ECO:0000313" key="2">
    <source>
        <dbReference type="EMBL" id="MCO8276077.1"/>
    </source>
</evidence>
<dbReference type="SUPFAM" id="SSF53474">
    <property type="entry name" value="alpha/beta-Hydrolases"/>
    <property type="match status" value="1"/>
</dbReference>
<comment type="caution">
    <text evidence="2">The sequence shown here is derived from an EMBL/GenBank/DDBJ whole genome shotgun (WGS) entry which is preliminary data.</text>
</comment>
<dbReference type="Gene3D" id="3.40.50.1820">
    <property type="entry name" value="alpha/beta hydrolase"/>
    <property type="match status" value="1"/>
</dbReference>
<evidence type="ECO:0000313" key="3">
    <source>
        <dbReference type="Proteomes" id="UP001523369"/>
    </source>
</evidence>
<accession>A0ABT1DYY6</accession>
<dbReference type="RefSeq" id="WP_253242104.1">
    <property type="nucleotide sequence ID" value="NZ_JAMYJR010000041.1"/>
</dbReference>
<feature type="domain" description="AB hydrolase-1" evidence="1">
    <location>
        <begin position="36"/>
        <end position="249"/>
    </location>
</feature>
<reference evidence="2 3" key="1">
    <citation type="submission" date="2022-06" db="EMBL/GenBank/DDBJ databases">
        <title>New Species of the Genus Actinoplanes, ActinopZanes ferrugineus.</title>
        <authorList>
            <person name="Ding P."/>
        </authorList>
    </citation>
    <scope>NUCLEOTIDE SEQUENCE [LARGE SCALE GENOMIC DNA]</scope>
    <source>
        <strain evidence="2 3">TRM88003</strain>
    </source>
</reference>
<gene>
    <name evidence="2" type="ORF">M1L60_36425</name>
</gene>